<evidence type="ECO:0000256" key="3">
    <source>
        <dbReference type="PROSITE-ProRule" id="PRU00221"/>
    </source>
</evidence>
<dbReference type="GO" id="GO:0030515">
    <property type="term" value="F:snoRNA binding"/>
    <property type="evidence" value="ECO:0007669"/>
    <property type="project" value="TreeGrafter"/>
</dbReference>
<dbReference type="Gene3D" id="2.130.10.10">
    <property type="entry name" value="YVTN repeat-like/Quinoprotein amine dehydrogenase"/>
    <property type="match status" value="1"/>
</dbReference>
<dbReference type="PROSITE" id="PS00678">
    <property type="entry name" value="WD_REPEATS_1"/>
    <property type="match status" value="1"/>
</dbReference>
<dbReference type="InterPro" id="IPR051570">
    <property type="entry name" value="TBC1_cilium_biogenesis"/>
</dbReference>
<sequence length="232" mass="26075">MVVLEFCDSEKGTCETTLNGHKGVVTALRYNDVGSLLASGSKDNDVILWEVVVETGLFAFEAIVTRSPPLFSWILVRSLLVHLERINFWEFGILKPSIVCNVLKDVFSMKAISSTEARRKAQDVMKRKTVEVFRVLDNAEAKRKLHRKKEKKAAKGTVEETEKKDTSHGTEEDGNNPVVTVPDVFKFLQTIRAGKKICSISFCPTTPKNSLASVALSLKNLESNYWFLPVYY</sequence>
<dbReference type="GO" id="GO:0034388">
    <property type="term" value="C:Pwp2p-containing subcomplex of 90S preribosome"/>
    <property type="evidence" value="ECO:0007669"/>
    <property type="project" value="TreeGrafter"/>
</dbReference>
<dbReference type="GO" id="GO:0030490">
    <property type="term" value="P:maturation of SSU-rRNA"/>
    <property type="evidence" value="ECO:0007669"/>
    <property type="project" value="TreeGrafter"/>
</dbReference>
<protein>
    <submittedName>
        <fullName evidence="5">Uncharacterized protein</fullName>
    </submittedName>
</protein>
<keyword evidence="2" id="KW-0677">Repeat</keyword>
<gene>
    <name evidence="5" type="ORF">Dsin_007190</name>
</gene>
<evidence type="ECO:0000313" key="5">
    <source>
        <dbReference type="EMBL" id="KAK3227328.1"/>
    </source>
</evidence>
<organism evidence="5 6">
    <name type="scientific">Dipteronia sinensis</name>
    <dbReference type="NCBI Taxonomy" id="43782"/>
    <lineage>
        <taxon>Eukaryota</taxon>
        <taxon>Viridiplantae</taxon>
        <taxon>Streptophyta</taxon>
        <taxon>Embryophyta</taxon>
        <taxon>Tracheophyta</taxon>
        <taxon>Spermatophyta</taxon>
        <taxon>Magnoliopsida</taxon>
        <taxon>eudicotyledons</taxon>
        <taxon>Gunneridae</taxon>
        <taxon>Pentapetalae</taxon>
        <taxon>rosids</taxon>
        <taxon>malvids</taxon>
        <taxon>Sapindales</taxon>
        <taxon>Sapindaceae</taxon>
        <taxon>Hippocastanoideae</taxon>
        <taxon>Acereae</taxon>
        <taxon>Dipteronia</taxon>
    </lineage>
</organism>
<evidence type="ECO:0000313" key="6">
    <source>
        <dbReference type="Proteomes" id="UP001281410"/>
    </source>
</evidence>
<evidence type="ECO:0000256" key="4">
    <source>
        <dbReference type="SAM" id="MobiDB-lite"/>
    </source>
</evidence>
<dbReference type="EMBL" id="JANJYJ010000002">
    <property type="protein sequence ID" value="KAK3227328.1"/>
    <property type="molecule type" value="Genomic_DNA"/>
</dbReference>
<dbReference type="PROSITE" id="PS50082">
    <property type="entry name" value="WD_REPEATS_2"/>
    <property type="match status" value="1"/>
</dbReference>
<dbReference type="InterPro" id="IPR001680">
    <property type="entry name" value="WD40_rpt"/>
</dbReference>
<dbReference type="Pfam" id="PF00400">
    <property type="entry name" value="WD40"/>
    <property type="match status" value="1"/>
</dbReference>
<dbReference type="SUPFAM" id="SSF50978">
    <property type="entry name" value="WD40 repeat-like"/>
    <property type="match status" value="1"/>
</dbReference>
<name>A0AAE0B0N5_9ROSI</name>
<dbReference type="GO" id="GO:0032040">
    <property type="term" value="C:small-subunit processome"/>
    <property type="evidence" value="ECO:0007669"/>
    <property type="project" value="TreeGrafter"/>
</dbReference>
<keyword evidence="1 3" id="KW-0853">WD repeat</keyword>
<feature type="repeat" description="WD" evidence="3">
    <location>
        <begin position="18"/>
        <end position="51"/>
    </location>
</feature>
<dbReference type="AlphaFoldDB" id="A0AAE0B0N5"/>
<evidence type="ECO:0000256" key="1">
    <source>
        <dbReference type="ARBA" id="ARBA00022574"/>
    </source>
</evidence>
<dbReference type="SMART" id="SM00320">
    <property type="entry name" value="WD40"/>
    <property type="match status" value="1"/>
</dbReference>
<dbReference type="PANTHER" id="PTHR19853">
    <property type="entry name" value="WD REPEAT CONTAINING PROTEIN 3 WDR3"/>
    <property type="match status" value="1"/>
</dbReference>
<dbReference type="PROSITE" id="PS50294">
    <property type="entry name" value="WD_REPEATS_REGION"/>
    <property type="match status" value="1"/>
</dbReference>
<accession>A0AAE0B0N5</accession>
<dbReference type="Proteomes" id="UP001281410">
    <property type="component" value="Unassembled WGS sequence"/>
</dbReference>
<dbReference type="PANTHER" id="PTHR19853:SF0">
    <property type="entry name" value="WD REPEAT-CONTAINING PROTEIN 3"/>
    <property type="match status" value="1"/>
</dbReference>
<keyword evidence="6" id="KW-1185">Reference proteome</keyword>
<dbReference type="InterPro" id="IPR036322">
    <property type="entry name" value="WD40_repeat_dom_sf"/>
</dbReference>
<dbReference type="InterPro" id="IPR015943">
    <property type="entry name" value="WD40/YVTN_repeat-like_dom_sf"/>
</dbReference>
<evidence type="ECO:0000256" key="2">
    <source>
        <dbReference type="ARBA" id="ARBA00022737"/>
    </source>
</evidence>
<dbReference type="InterPro" id="IPR019775">
    <property type="entry name" value="WD40_repeat_CS"/>
</dbReference>
<feature type="compositionally biased region" description="Basic residues" evidence="4">
    <location>
        <begin position="144"/>
        <end position="154"/>
    </location>
</feature>
<feature type="compositionally biased region" description="Basic and acidic residues" evidence="4">
    <location>
        <begin position="157"/>
        <end position="171"/>
    </location>
</feature>
<feature type="region of interest" description="Disordered" evidence="4">
    <location>
        <begin position="144"/>
        <end position="177"/>
    </location>
</feature>
<proteinExistence type="predicted"/>
<comment type="caution">
    <text evidence="5">The sequence shown here is derived from an EMBL/GenBank/DDBJ whole genome shotgun (WGS) entry which is preliminary data.</text>
</comment>
<reference evidence="5" key="1">
    <citation type="journal article" date="2023" name="Plant J.">
        <title>Genome sequences and population genomics provide insights into the demographic history, inbreeding, and mutation load of two 'living fossil' tree species of Dipteronia.</title>
        <authorList>
            <person name="Feng Y."/>
            <person name="Comes H.P."/>
            <person name="Chen J."/>
            <person name="Zhu S."/>
            <person name="Lu R."/>
            <person name="Zhang X."/>
            <person name="Li P."/>
            <person name="Qiu J."/>
            <person name="Olsen K.M."/>
            <person name="Qiu Y."/>
        </authorList>
    </citation>
    <scope>NUCLEOTIDE SEQUENCE</scope>
    <source>
        <strain evidence="5">NBL</strain>
    </source>
</reference>